<evidence type="ECO:0000256" key="7">
    <source>
        <dbReference type="ARBA" id="ARBA00022857"/>
    </source>
</evidence>
<dbReference type="GO" id="GO:0010181">
    <property type="term" value="F:FMN binding"/>
    <property type="evidence" value="ECO:0007669"/>
    <property type="project" value="InterPro"/>
</dbReference>
<evidence type="ECO:0000256" key="6">
    <source>
        <dbReference type="ARBA" id="ARBA00022827"/>
    </source>
</evidence>
<dbReference type="InterPro" id="IPR017927">
    <property type="entry name" value="FAD-bd_FR_type"/>
</dbReference>
<evidence type="ECO:0000313" key="13">
    <source>
        <dbReference type="EMBL" id="RVU91404.1"/>
    </source>
</evidence>
<keyword evidence="5" id="KW-0288">FMN</keyword>
<protein>
    <recommendedName>
        <fullName evidence="3">assimilatory sulfite reductase (NADPH)</fullName>
        <ecNumber evidence="3">1.8.1.2</ecNumber>
    </recommendedName>
</protein>
<name>A0A437UCQ0_9FLAO</name>
<keyword evidence="14" id="KW-1185">Reference proteome</keyword>
<dbReference type="PRINTS" id="PR00369">
    <property type="entry name" value="FLAVODOXIN"/>
</dbReference>
<proteinExistence type="predicted"/>
<dbReference type="InterPro" id="IPR017938">
    <property type="entry name" value="Riboflavin_synthase-like_b-brl"/>
</dbReference>
<dbReference type="FunFam" id="3.40.50.80:FF:000001">
    <property type="entry name" value="NADPH--cytochrome P450 reductase 1"/>
    <property type="match status" value="1"/>
</dbReference>
<dbReference type="InterPro" id="IPR003097">
    <property type="entry name" value="CysJ-like_FAD-binding"/>
</dbReference>
<feature type="domain" description="Flavodoxin-like" evidence="11">
    <location>
        <begin position="79"/>
        <end position="216"/>
    </location>
</feature>
<dbReference type="GO" id="GO:0019344">
    <property type="term" value="P:cysteine biosynthetic process"/>
    <property type="evidence" value="ECO:0007669"/>
    <property type="project" value="UniProtKB-KW"/>
</dbReference>
<dbReference type="AlphaFoldDB" id="A0A437UCQ0"/>
<evidence type="ECO:0000256" key="4">
    <source>
        <dbReference type="ARBA" id="ARBA00022630"/>
    </source>
</evidence>
<evidence type="ECO:0000256" key="5">
    <source>
        <dbReference type="ARBA" id="ARBA00022643"/>
    </source>
</evidence>
<keyword evidence="4" id="KW-0285">Flavoprotein</keyword>
<dbReference type="Proteomes" id="UP000288951">
    <property type="component" value="Unassembled WGS sequence"/>
</dbReference>
<dbReference type="SUPFAM" id="SSF63380">
    <property type="entry name" value="Riboflavin synthase domain-like"/>
    <property type="match status" value="1"/>
</dbReference>
<dbReference type="EC" id="1.8.1.2" evidence="3"/>
<dbReference type="InterPro" id="IPR001709">
    <property type="entry name" value="Flavoprot_Pyr_Nucl_cyt_Rdtase"/>
</dbReference>
<dbReference type="Pfam" id="PF00258">
    <property type="entry name" value="Flavodoxin_1"/>
    <property type="match status" value="1"/>
</dbReference>
<evidence type="ECO:0000256" key="8">
    <source>
        <dbReference type="ARBA" id="ARBA00023002"/>
    </source>
</evidence>
<accession>A0A437UCQ0</accession>
<evidence type="ECO:0000259" key="12">
    <source>
        <dbReference type="PROSITE" id="PS51384"/>
    </source>
</evidence>
<evidence type="ECO:0000256" key="9">
    <source>
        <dbReference type="ARBA" id="ARBA00023192"/>
    </source>
</evidence>
<keyword evidence="9" id="KW-0198">Cysteine biosynthesis</keyword>
<dbReference type="PANTHER" id="PTHR19384">
    <property type="entry name" value="NITRIC OXIDE SYNTHASE-RELATED"/>
    <property type="match status" value="1"/>
</dbReference>
<dbReference type="PANTHER" id="PTHR19384:SF128">
    <property type="entry name" value="NADPH OXIDOREDUCTASE A"/>
    <property type="match status" value="1"/>
</dbReference>
<comment type="cofactor">
    <cofactor evidence="1">
        <name>FMN</name>
        <dbReference type="ChEBI" id="CHEBI:58210"/>
    </cofactor>
</comment>
<comment type="catalytic activity">
    <reaction evidence="10">
        <text>hydrogen sulfide + 3 NADP(+) + 3 H2O = sulfite + 3 NADPH + 4 H(+)</text>
        <dbReference type="Rhea" id="RHEA:13801"/>
        <dbReference type="ChEBI" id="CHEBI:15377"/>
        <dbReference type="ChEBI" id="CHEBI:15378"/>
        <dbReference type="ChEBI" id="CHEBI:17359"/>
        <dbReference type="ChEBI" id="CHEBI:29919"/>
        <dbReference type="ChEBI" id="CHEBI:57783"/>
        <dbReference type="ChEBI" id="CHEBI:58349"/>
        <dbReference type="EC" id="1.8.1.2"/>
    </reaction>
</comment>
<keyword evidence="6" id="KW-0274">FAD</keyword>
<comment type="cofactor">
    <cofactor evidence="2">
        <name>FAD</name>
        <dbReference type="ChEBI" id="CHEBI:57692"/>
    </cofactor>
</comment>
<dbReference type="SUPFAM" id="SSF52343">
    <property type="entry name" value="Ferredoxin reductase-like, C-terminal NADP-linked domain"/>
    <property type="match status" value="1"/>
</dbReference>
<keyword evidence="9" id="KW-0028">Amino-acid biosynthesis</keyword>
<reference evidence="13" key="1">
    <citation type="submission" date="2018-12" db="EMBL/GenBank/DDBJ databases">
        <title>Draft genome sequence of Flaovobacterium columnare ARS1 isolated from channel catfish in Alabama.</title>
        <authorList>
            <person name="Cai W."/>
            <person name="Arias C."/>
        </authorList>
    </citation>
    <scope>NUCLEOTIDE SEQUENCE [LARGE SCALE GENOMIC DNA]</scope>
    <source>
        <strain evidence="13">ARS1</strain>
    </source>
</reference>
<evidence type="ECO:0000313" key="14">
    <source>
        <dbReference type="Proteomes" id="UP000288951"/>
    </source>
</evidence>
<dbReference type="EMBL" id="RQSM01000003">
    <property type="protein sequence ID" value="RVU91404.1"/>
    <property type="molecule type" value="Genomic_DNA"/>
</dbReference>
<keyword evidence="7" id="KW-0521">NADP</keyword>
<sequence length="576" mass="63752">MLGSLKKTTPNLISIIIKLSIKMLSETKNILLQQLVQNATNEELIYAKGYLAGYLAKNFGIQATGVIPPVQTTAIAIKPLIVYGTETGNSKKVASQIQATFKKNKIQAKSVDVAQFDLAKLQKETHVLFVVSTQGEGEFPQNAVGFYEAIKAFNGKLDKLSFAVFGLGDSSYPLFCNAGVLLDAVLAEKGATRLLPLVKADVDYASLIPIWETDLQNAFGAKTTATPALVKSAVAATSHKQHFTGQISHKIVLNDSGSNKETYHIEITPNEEVIYEPGDALGLIPKNNETELQSIASYFKVTDVAILQDKNIRGLSKKSLENIAKVFEIEISEEKADLVDIIKKYQPKKGTLEEVVAVLHPIAPRLYSISSAAEAHDGQVHLTVNLNSFKVGDTIKTGLTSQFLADYPLDTDYDFYIHKNNNFRLPAEDADIILIGPGTGIAPFRSFLAQRDATGAEGKNWLFFGEQHFAFDFYYQTEIQEWLSTGVLTKLSTAFSRDQERKIYVQDRIKENASQFNEWLENGASIYICGQKDPMSKDVENTIIEVIASQRNISVEKAKEVLDQLEEQGKYQKDVY</sequence>
<dbReference type="Pfam" id="PF00175">
    <property type="entry name" value="NAD_binding_1"/>
    <property type="match status" value="1"/>
</dbReference>
<dbReference type="Gene3D" id="3.40.50.360">
    <property type="match status" value="1"/>
</dbReference>
<evidence type="ECO:0000256" key="2">
    <source>
        <dbReference type="ARBA" id="ARBA00001974"/>
    </source>
</evidence>
<dbReference type="PRINTS" id="PR00371">
    <property type="entry name" value="FPNCR"/>
</dbReference>
<dbReference type="InterPro" id="IPR001433">
    <property type="entry name" value="OxRdtase_FAD/NAD-bd"/>
</dbReference>
<dbReference type="SUPFAM" id="SSF52218">
    <property type="entry name" value="Flavoproteins"/>
    <property type="match status" value="1"/>
</dbReference>
<gene>
    <name evidence="13" type="ORF">EH230_11105</name>
</gene>
<dbReference type="InterPro" id="IPR008254">
    <property type="entry name" value="Flavodoxin/NO_synth"/>
</dbReference>
<evidence type="ECO:0000256" key="3">
    <source>
        <dbReference type="ARBA" id="ARBA00012604"/>
    </source>
</evidence>
<keyword evidence="8" id="KW-0560">Oxidoreductase</keyword>
<dbReference type="PROSITE" id="PS50902">
    <property type="entry name" value="FLAVODOXIN_LIKE"/>
    <property type="match status" value="1"/>
</dbReference>
<dbReference type="PROSITE" id="PS51384">
    <property type="entry name" value="FAD_FR"/>
    <property type="match status" value="1"/>
</dbReference>
<comment type="caution">
    <text evidence="13">The sequence shown here is derived from an EMBL/GenBank/DDBJ whole genome shotgun (WGS) entry which is preliminary data.</text>
</comment>
<dbReference type="InterPro" id="IPR029039">
    <property type="entry name" value="Flavoprotein-like_sf"/>
</dbReference>
<dbReference type="Gene3D" id="2.40.30.10">
    <property type="entry name" value="Translation factors"/>
    <property type="match status" value="2"/>
</dbReference>
<dbReference type="GO" id="GO:0005829">
    <property type="term" value="C:cytosol"/>
    <property type="evidence" value="ECO:0007669"/>
    <property type="project" value="TreeGrafter"/>
</dbReference>
<dbReference type="InterPro" id="IPR001094">
    <property type="entry name" value="Flavdoxin-like"/>
</dbReference>
<evidence type="ECO:0000256" key="10">
    <source>
        <dbReference type="ARBA" id="ARBA00052219"/>
    </source>
</evidence>
<feature type="domain" description="FAD-binding FR-type" evidence="12">
    <location>
        <begin position="240"/>
        <end position="450"/>
    </location>
</feature>
<dbReference type="InterPro" id="IPR039261">
    <property type="entry name" value="FNR_nucleotide-bd"/>
</dbReference>
<evidence type="ECO:0000259" key="11">
    <source>
        <dbReference type="PROSITE" id="PS50902"/>
    </source>
</evidence>
<dbReference type="OrthoDB" id="9789468at2"/>
<dbReference type="GO" id="GO:0050660">
    <property type="term" value="F:flavin adenine dinucleotide binding"/>
    <property type="evidence" value="ECO:0007669"/>
    <property type="project" value="TreeGrafter"/>
</dbReference>
<dbReference type="Gene3D" id="3.40.50.80">
    <property type="entry name" value="Nucleotide-binding domain of ferredoxin-NADP reductase (FNR) module"/>
    <property type="match status" value="1"/>
</dbReference>
<dbReference type="Pfam" id="PF00667">
    <property type="entry name" value="FAD_binding_1"/>
    <property type="match status" value="1"/>
</dbReference>
<dbReference type="GO" id="GO:0004783">
    <property type="term" value="F:sulfite reductase (NADPH) activity"/>
    <property type="evidence" value="ECO:0007669"/>
    <property type="project" value="UniProtKB-EC"/>
</dbReference>
<organism evidence="13 14">
    <name type="scientific">Flavobacterium columnare</name>
    <dbReference type="NCBI Taxonomy" id="996"/>
    <lineage>
        <taxon>Bacteria</taxon>
        <taxon>Pseudomonadati</taxon>
        <taxon>Bacteroidota</taxon>
        <taxon>Flavobacteriia</taxon>
        <taxon>Flavobacteriales</taxon>
        <taxon>Flavobacteriaceae</taxon>
        <taxon>Flavobacterium</taxon>
    </lineage>
</organism>
<evidence type="ECO:0000256" key="1">
    <source>
        <dbReference type="ARBA" id="ARBA00001917"/>
    </source>
</evidence>